<dbReference type="NCBIfam" id="TIGR02606">
    <property type="entry name" value="antidote_CC2985"/>
    <property type="match status" value="1"/>
</dbReference>
<sequence>MAMTSFNISLSDTMKEYVESRVSQGDYGTPSDFVRSLIRRDKERRIAALEDELLEALDSGVIEVSQDELTGGNLVEILRARSA</sequence>
<reference evidence="3 4" key="1">
    <citation type="submission" date="2017-06" db="EMBL/GenBank/DDBJ databases">
        <authorList>
            <person name="Kim H.J."/>
            <person name="Triplett B.A."/>
        </authorList>
    </citation>
    <scope>NUCLEOTIDE SEQUENCE [LARGE SCALE GENOMIC DNA]</scope>
    <source>
        <strain evidence="3 4">DSM 18704</strain>
    </source>
</reference>
<dbReference type="RefSeq" id="WP_089406737.1">
    <property type="nucleotide sequence ID" value="NZ_FZOU01000001.1"/>
</dbReference>
<keyword evidence="4" id="KW-1185">Reference proteome</keyword>
<dbReference type="InterPro" id="IPR022789">
    <property type="entry name" value="ParD"/>
</dbReference>
<dbReference type="Pfam" id="PF03693">
    <property type="entry name" value="ParD_antitoxin"/>
    <property type="match status" value="1"/>
</dbReference>
<keyword evidence="2" id="KW-1277">Toxin-antitoxin system</keyword>
<dbReference type="PANTHER" id="PTHR36582">
    <property type="entry name" value="ANTITOXIN PARD"/>
    <property type="match status" value="1"/>
</dbReference>
<name>A0A239DFI9_9BACT</name>
<organism evidence="3 4">
    <name type="scientific">Granulicella rosea</name>
    <dbReference type="NCBI Taxonomy" id="474952"/>
    <lineage>
        <taxon>Bacteria</taxon>
        <taxon>Pseudomonadati</taxon>
        <taxon>Acidobacteriota</taxon>
        <taxon>Terriglobia</taxon>
        <taxon>Terriglobales</taxon>
        <taxon>Acidobacteriaceae</taxon>
        <taxon>Granulicella</taxon>
    </lineage>
</organism>
<accession>A0A239DFI9</accession>
<dbReference type="Proteomes" id="UP000198356">
    <property type="component" value="Unassembled WGS sequence"/>
</dbReference>
<evidence type="ECO:0000313" key="3">
    <source>
        <dbReference type="EMBL" id="SNS31047.1"/>
    </source>
</evidence>
<proteinExistence type="inferred from homology"/>
<dbReference type="SUPFAM" id="SSF47598">
    <property type="entry name" value="Ribbon-helix-helix"/>
    <property type="match status" value="1"/>
</dbReference>
<evidence type="ECO:0000256" key="1">
    <source>
        <dbReference type="ARBA" id="ARBA00008580"/>
    </source>
</evidence>
<protein>
    <submittedName>
        <fullName evidence="3">Antitoxin ParD1/3/4</fullName>
    </submittedName>
</protein>
<dbReference type="PANTHER" id="PTHR36582:SF2">
    <property type="entry name" value="ANTITOXIN PARD"/>
    <property type="match status" value="1"/>
</dbReference>
<dbReference type="OrthoDB" id="515108at2"/>
<dbReference type="EMBL" id="FZOU01000001">
    <property type="protein sequence ID" value="SNS31047.1"/>
    <property type="molecule type" value="Genomic_DNA"/>
</dbReference>
<evidence type="ECO:0000313" key="4">
    <source>
        <dbReference type="Proteomes" id="UP000198356"/>
    </source>
</evidence>
<comment type="similarity">
    <text evidence="1">Belongs to the ParD antitoxin family.</text>
</comment>
<gene>
    <name evidence="3" type="ORF">SAMN05421770_101441</name>
</gene>
<dbReference type="GO" id="GO:0006355">
    <property type="term" value="P:regulation of DNA-templated transcription"/>
    <property type="evidence" value="ECO:0007669"/>
    <property type="project" value="InterPro"/>
</dbReference>
<dbReference type="Gene3D" id="6.10.10.120">
    <property type="entry name" value="Antitoxin ParD1-like"/>
    <property type="match status" value="1"/>
</dbReference>
<dbReference type="AlphaFoldDB" id="A0A239DFI9"/>
<dbReference type="InterPro" id="IPR038296">
    <property type="entry name" value="ParD_sf"/>
</dbReference>
<dbReference type="InterPro" id="IPR010985">
    <property type="entry name" value="Ribbon_hlx_hlx"/>
</dbReference>
<evidence type="ECO:0000256" key="2">
    <source>
        <dbReference type="ARBA" id="ARBA00022649"/>
    </source>
</evidence>